<dbReference type="InterPro" id="IPR043472">
    <property type="entry name" value="Macro_dom-like"/>
</dbReference>
<organism evidence="3 4">
    <name type="scientific">Ahniella affigens</name>
    <dbReference type="NCBI Taxonomy" id="2021234"/>
    <lineage>
        <taxon>Bacteria</taxon>
        <taxon>Pseudomonadati</taxon>
        <taxon>Pseudomonadota</taxon>
        <taxon>Gammaproteobacteria</taxon>
        <taxon>Lysobacterales</taxon>
        <taxon>Rhodanobacteraceae</taxon>
        <taxon>Ahniella</taxon>
    </lineage>
</organism>
<comment type="catalytic activity">
    <reaction evidence="1">
        <text>an N-(ADP-alpha-D-ribosyl)-thymidine in DNA + H2O = a thymidine in DNA + ADP-D-ribose</text>
        <dbReference type="Rhea" id="RHEA:71655"/>
        <dbReference type="Rhea" id="RHEA-COMP:13556"/>
        <dbReference type="Rhea" id="RHEA-COMP:18051"/>
        <dbReference type="ChEBI" id="CHEBI:15377"/>
        <dbReference type="ChEBI" id="CHEBI:57967"/>
        <dbReference type="ChEBI" id="CHEBI:137386"/>
        <dbReference type="ChEBI" id="CHEBI:191199"/>
    </reaction>
    <physiologicalReaction direction="left-to-right" evidence="1">
        <dbReference type="Rhea" id="RHEA:71656"/>
    </physiologicalReaction>
</comment>
<sequence>MIRYVSGDILLSDAKAIAHGVAPNDDFGQGLAHTLRDNLPAMYKDFRHFCHTQHPKSGSLWTWGGAEGPRIVALFTQDGAYGHGAKPGKATTAHVNHALKELAKEVRQEGWTSLALPRLATGVGGLDWQEVKPLIEHHLGDLGIPVLVYETYRPQQAADEGLTQHAA</sequence>
<dbReference type="AlphaFoldDB" id="A0A2P1PRI3"/>
<proteinExistence type="predicted"/>
<feature type="domain" description="Macro" evidence="2">
    <location>
        <begin position="1"/>
        <end position="167"/>
    </location>
</feature>
<dbReference type="InterPro" id="IPR002589">
    <property type="entry name" value="Macro_dom"/>
</dbReference>
<dbReference type="KEGG" id="xba:C7S18_09725"/>
<dbReference type="PANTHER" id="PTHR12521">
    <property type="entry name" value="PROTEIN C6ORF130"/>
    <property type="match status" value="1"/>
</dbReference>
<dbReference type="Proteomes" id="UP000241074">
    <property type="component" value="Chromosome"/>
</dbReference>
<reference evidence="3 4" key="1">
    <citation type="submission" date="2018-03" db="EMBL/GenBank/DDBJ databases">
        <title>Ahniella affigens gen. nov., sp. nov., a gammaproteobacterium isolated from sandy soil near a stream.</title>
        <authorList>
            <person name="Ko Y."/>
            <person name="Kim J.-H."/>
        </authorList>
    </citation>
    <scope>NUCLEOTIDE SEQUENCE [LARGE SCALE GENOMIC DNA]</scope>
    <source>
        <strain evidence="3 4">D13</strain>
    </source>
</reference>
<evidence type="ECO:0000313" key="3">
    <source>
        <dbReference type="EMBL" id="AVP97459.1"/>
    </source>
</evidence>
<dbReference type="PROSITE" id="PS51154">
    <property type="entry name" value="MACRO"/>
    <property type="match status" value="1"/>
</dbReference>
<dbReference type="SUPFAM" id="SSF52949">
    <property type="entry name" value="Macro domain-like"/>
    <property type="match status" value="1"/>
</dbReference>
<dbReference type="OrthoDB" id="9780211at2"/>
<dbReference type="EMBL" id="CP027860">
    <property type="protein sequence ID" value="AVP97459.1"/>
    <property type="molecule type" value="Genomic_DNA"/>
</dbReference>
<evidence type="ECO:0000256" key="1">
    <source>
        <dbReference type="ARBA" id="ARBA00035885"/>
    </source>
</evidence>
<dbReference type="InterPro" id="IPR050892">
    <property type="entry name" value="ADP-ribose_metab_enzymes"/>
</dbReference>
<gene>
    <name evidence="3" type="ORF">C7S18_09725</name>
</gene>
<dbReference type="CDD" id="cd02901">
    <property type="entry name" value="Macro_Poa1p-like"/>
    <property type="match status" value="1"/>
</dbReference>
<reference evidence="3 4" key="2">
    <citation type="submission" date="2018-03" db="EMBL/GenBank/DDBJ databases">
        <authorList>
            <person name="Keele B.F."/>
        </authorList>
    </citation>
    <scope>NUCLEOTIDE SEQUENCE [LARGE SCALE GENOMIC DNA]</scope>
    <source>
        <strain evidence="3 4">D13</strain>
    </source>
</reference>
<dbReference type="Gene3D" id="3.40.220.10">
    <property type="entry name" value="Leucine Aminopeptidase, subunit E, domain 1"/>
    <property type="match status" value="1"/>
</dbReference>
<name>A0A2P1PRI3_9GAMM</name>
<evidence type="ECO:0000313" key="4">
    <source>
        <dbReference type="Proteomes" id="UP000241074"/>
    </source>
</evidence>
<dbReference type="Pfam" id="PF01661">
    <property type="entry name" value="Macro"/>
    <property type="match status" value="1"/>
</dbReference>
<keyword evidence="4" id="KW-1185">Reference proteome</keyword>
<dbReference type="PANTHER" id="PTHR12521:SF0">
    <property type="entry name" value="ADP-RIBOSE GLYCOHYDROLASE OARD1"/>
    <property type="match status" value="1"/>
</dbReference>
<evidence type="ECO:0000259" key="2">
    <source>
        <dbReference type="PROSITE" id="PS51154"/>
    </source>
</evidence>
<dbReference type="GO" id="GO:0140291">
    <property type="term" value="P:peptidyl-glutamate ADP-deribosylation"/>
    <property type="evidence" value="ECO:0007669"/>
    <property type="project" value="TreeGrafter"/>
</dbReference>
<dbReference type="RefSeq" id="WP_106891383.1">
    <property type="nucleotide sequence ID" value="NZ_CP027860.1"/>
</dbReference>
<accession>A0A2P1PRI3</accession>
<protein>
    <submittedName>
        <fullName evidence="3">Appr-1-p processing protein</fullName>
    </submittedName>
</protein>
<dbReference type="SMART" id="SM00506">
    <property type="entry name" value="A1pp"/>
    <property type="match status" value="1"/>
</dbReference>